<evidence type="ECO:0000259" key="2">
    <source>
        <dbReference type="Pfam" id="PF01593"/>
    </source>
</evidence>
<dbReference type="PANTHER" id="PTHR42923">
    <property type="entry name" value="PROTOPORPHYRINOGEN OXIDASE"/>
    <property type="match status" value="1"/>
</dbReference>
<dbReference type="Gene3D" id="3.50.50.60">
    <property type="entry name" value="FAD/NAD(P)-binding domain"/>
    <property type="match status" value="1"/>
</dbReference>
<feature type="region of interest" description="Disordered" evidence="1">
    <location>
        <begin position="1"/>
        <end position="28"/>
    </location>
</feature>
<keyword evidence="4" id="KW-1185">Reference proteome</keyword>
<dbReference type="InterPro" id="IPR050464">
    <property type="entry name" value="Zeta_carotene_desat/Oxidored"/>
</dbReference>
<feature type="domain" description="Amine oxidase" evidence="2">
    <location>
        <begin position="39"/>
        <end position="485"/>
    </location>
</feature>
<dbReference type="OrthoDB" id="5977668at2759"/>
<proteinExistence type="predicted"/>
<accession>A0A8K0L0W0</accession>
<evidence type="ECO:0000313" key="4">
    <source>
        <dbReference type="Proteomes" id="UP000809789"/>
    </source>
</evidence>
<dbReference type="Proteomes" id="UP000809789">
    <property type="component" value="Unassembled WGS sequence"/>
</dbReference>
<reference evidence="3" key="1">
    <citation type="submission" date="2021-07" db="EMBL/GenBank/DDBJ databases">
        <title>Elsinoe batatas strain:CRI-CJ2 Genome sequencing and assembly.</title>
        <authorList>
            <person name="Huang L."/>
        </authorList>
    </citation>
    <scope>NUCLEOTIDE SEQUENCE</scope>
    <source>
        <strain evidence="3">CRI-CJ2</strain>
    </source>
</reference>
<dbReference type="InterPro" id="IPR002937">
    <property type="entry name" value="Amino_oxidase"/>
</dbReference>
<dbReference type="PANTHER" id="PTHR42923:SF17">
    <property type="entry name" value="AMINE OXIDASE DOMAIN-CONTAINING PROTEIN"/>
    <property type="match status" value="1"/>
</dbReference>
<organism evidence="3 4">
    <name type="scientific">Elsinoe batatas</name>
    <dbReference type="NCBI Taxonomy" id="2601811"/>
    <lineage>
        <taxon>Eukaryota</taxon>
        <taxon>Fungi</taxon>
        <taxon>Dikarya</taxon>
        <taxon>Ascomycota</taxon>
        <taxon>Pezizomycotina</taxon>
        <taxon>Dothideomycetes</taxon>
        <taxon>Dothideomycetidae</taxon>
        <taxon>Myriangiales</taxon>
        <taxon>Elsinoaceae</taxon>
        <taxon>Elsinoe</taxon>
    </lineage>
</organism>
<gene>
    <name evidence="3" type="ORF">KVT40_005785</name>
</gene>
<sequence>MRLSPSLHRRNPSSPIPDLPDMPSHDRPKKIAIIGSGCSGLGAAWALQSTHHEVHLFEKAAKLGGHTNTQQWKSPITGQTTPVDTGFIVMNTATYPNFIRFLEHVNVTTAPTQMTFGVSRDAGRFEWSGNPEGIFAQRSNLFSPRHWRMIFDIVRFNQFALDLLREDDDLVAKGQGQDAVKVNGSSAAQHAKAYKTIGTYLHEEGYSTAFKDDYLIPMTAAVWSTSPDKASLDFPAITLVRFMWNHHLLTTIAERPLWLTIPGGSQKYIDAIVKRADPKRFKIHLSTPINEVRRLSNGSTQLIYAAPATGPPRPESFDHVIFAVHGDEILPLITPSSSASPLEESILSTFQTTENTAYLHSDLSLMPRRRQVYTAWNYLTTSSTSPSESEHPAGVALTYWMNLLQHIPESKFGPVLVTLNPPHKPDPEKTQGKYKYTHPLYTPAAVRAQRDLEDIQNLNGFSYAGAWTKYGFHEDGFSSGLKVAVEHLGAELPFEFRDSTFSRGHRPALGWEDRAVRGVVGWVQRLIILIELVLGLWPVAWVVSLLTETHERLVEGLERKGR</sequence>
<comment type="caution">
    <text evidence="3">The sequence shown here is derived from an EMBL/GenBank/DDBJ whole genome shotgun (WGS) entry which is preliminary data.</text>
</comment>
<dbReference type="SUPFAM" id="SSF51905">
    <property type="entry name" value="FAD/NAD(P)-binding domain"/>
    <property type="match status" value="1"/>
</dbReference>
<dbReference type="EMBL" id="JAESVG020000006">
    <property type="protein sequence ID" value="KAG8626840.1"/>
    <property type="molecule type" value="Genomic_DNA"/>
</dbReference>
<protein>
    <recommendedName>
        <fullName evidence="2">Amine oxidase domain-containing protein</fullName>
    </recommendedName>
</protein>
<dbReference type="GO" id="GO:0016491">
    <property type="term" value="F:oxidoreductase activity"/>
    <property type="evidence" value="ECO:0007669"/>
    <property type="project" value="InterPro"/>
</dbReference>
<dbReference type="AlphaFoldDB" id="A0A8K0L0W0"/>
<dbReference type="Pfam" id="PF01593">
    <property type="entry name" value="Amino_oxidase"/>
    <property type="match status" value="1"/>
</dbReference>
<evidence type="ECO:0000256" key="1">
    <source>
        <dbReference type="SAM" id="MobiDB-lite"/>
    </source>
</evidence>
<name>A0A8K0L0W0_9PEZI</name>
<evidence type="ECO:0000313" key="3">
    <source>
        <dbReference type="EMBL" id="KAG8626840.1"/>
    </source>
</evidence>
<dbReference type="InterPro" id="IPR036188">
    <property type="entry name" value="FAD/NAD-bd_sf"/>
</dbReference>